<gene>
    <name evidence="1" type="ORF">SAMN05421833_122127</name>
</gene>
<evidence type="ECO:0000313" key="1">
    <source>
        <dbReference type="EMBL" id="SIS00895.1"/>
    </source>
</evidence>
<evidence type="ECO:0000313" key="2">
    <source>
        <dbReference type="Proteomes" id="UP000186096"/>
    </source>
</evidence>
<proteinExistence type="predicted"/>
<accession>A0A1N7FKV9</accession>
<protein>
    <submittedName>
        <fullName evidence="1">Uncharacterized protein</fullName>
    </submittedName>
</protein>
<sequence>MTRFRADGRAVAMLHSRGASGRVPLFAVVLVAAAAAQVLLTAPAFARAGREDGDGPASVGNGTRNRNIVYLDSPTRNRGHQHTAASTAGGATSVADGFCRRTRNCDIQQNIAVVVAAPL</sequence>
<organism evidence="1 2">
    <name type="scientific">Microbispora rosea</name>
    <dbReference type="NCBI Taxonomy" id="58117"/>
    <lineage>
        <taxon>Bacteria</taxon>
        <taxon>Bacillati</taxon>
        <taxon>Actinomycetota</taxon>
        <taxon>Actinomycetes</taxon>
        <taxon>Streptosporangiales</taxon>
        <taxon>Streptosporangiaceae</taxon>
        <taxon>Microbispora</taxon>
    </lineage>
</organism>
<keyword evidence="2" id="KW-1185">Reference proteome</keyword>
<reference evidence="2" key="1">
    <citation type="submission" date="2017-01" db="EMBL/GenBank/DDBJ databases">
        <authorList>
            <person name="Varghese N."/>
            <person name="Submissions S."/>
        </authorList>
    </citation>
    <scope>NUCLEOTIDE SEQUENCE [LARGE SCALE GENOMIC DNA]</scope>
    <source>
        <strain evidence="2">ATCC 12950</strain>
    </source>
</reference>
<dbReference type="OrthoDB" id="3544118at2"/>
<dbReference type="EMBL" id="FTNI01000022">
    <property type="protein sequence ID" value="SIS00895.1"/>
    <property type="molecule type" value="Genomic_DNA"/>
</dbReference>
<dbReference type="Proteomes" id="UP000186096">
    <property type="component" value="Unassembled WGS sequence"/>
</dbReference>
<dbReference type="AlphaFoldDB" id="A0A1N7FKV9"/>
<name>A0A1N7FKV9_9ACTN</name>
<dbReference type="RefSeq" id="WP_076439259.1">
    <property type="nucleotide sequence ID" value="NZ_FTNI01000022.1"/>
</dbReference>